<dbReference type="InterPro" id="IPR002058">
    <property type="entry name" value="PAP_assoc"/>
</dbReference>
<evidence type="ECO:0000313" key="13">
    <source>
        <dbReference type="EMBL" id="KAG0312700.1"/>
    </source>
</evidence>
<dbReference type="GO" id="GO:0031123">
    <property type="term" value="P:RNA 3'-end processing"/>
    <property type="evidence" value="ECO:0007669"/>
    <property type="project" value="TreeGrafter"/>
</dbReference>
<evidence type="ECO:0000256" key="2">
    <source>
        <dbReference type="ARBA" id="ARBA00001946"/>
    </source>
</evidence>
<sequence>MAQPAPPPHHQTAAQARTQGSPLLMDDCERTANSAPPSLTNGPGQNRIPGQGYGGPQPASPWLDPPSHTPHLGRQELNHNQQNSPQPSQSPFPPPFLHPNLAHLMQQTHMQQMMAQQHGQFQDPSKTQPPGLGSDSFDGRHPQQEHASDQWNSQQHAFDKGATSTGEDPLVAVGSDVSTPDHRVQTGPQQTGERHQFPTDRHSIDAQLRQGMFHPLAQHPQSMFPGPPGFEGEFGPPGMIPMHTPNGIVFVPVNRVTPPPPGFGHFPVHPPDQERLASHQHPGPQFQPTLQQQQQQQQQQHFHHQQMFMHQQMLRQQHQLQQMYQFQNGPQNALQQEQQQQQQHQQEQQGPGTSLSCGKNGQEQQQQQQQHQIKNIESHINQLLFQGGSSDGPSPAPAVAALDGPRLTVQEIEEAQVKDLQGQFRRFSLGDPVSPPQSRSIPSVADHIIDDVPQLQSDRLSSQSSASSQQFSTMIHSRFQDPSTTRYEQPVDKTPFSVKDIDFYSDRKYDPYRPTSFDQITRDAKDFCQELMPKPEEETRKLALLQKLSDIAVEVFGEAEVLPFGSSGNGLALANADMDVCVFLNLKEGSEEVSPVEFVERIGDRLEKDPDFENILQLKRARVPIVKLNHVNGIACDIGYQNDLAIWNTRLLRAYCRIDERVRDIVVIIKIWAKRRKINNPYTGSLSRQGVLPNLQAIVAGNGKVPFWDCQGFNRYFFEDIPNLSHYWQPTPESQRQSIGELLYEFFRYYASEFRYANHVVSIRSGGLLTKEIKEWTKDHTQPPQPQQQQQQPLAPLSEAPAEDTEQSQTAPAADSKPIVKNRYLFCIEDPFELNHNVGRPVDRYSLFTIRGEFMRAAKILSRKGDGVITRLCVEREVSAHQERNRNGSVDQGDDQAKDRQGPSNPDSKSGSRTSFSTGEERPRIGFNEAEPGNDNGPRRSSGRRSYYKRATIGSEPRHFNRS</sequence>
<evidence type="ECO:0000256" key="7">
    <source>
        <dbReference type="ARBA" id="ARBA00022679"/>
    </source>
</evidence>
<reference evidence="13" key="1">
    <citation type="journal article" date="2020" name="Fungal Divers.">
        <title>Resolving the Mortierellaceae phylogeny through synthesis of multi-gene phylogenetics and phylogenomics.</title>
        <authorList>
            <person name="Vandepol N."/>
            <person name="Liber J."/>
            <person name="Desiro A."/>
            <person name="Na H."/>
            <person name="Kennedy M."/>
            <person name="Barry K."/>
            <person name="Grigoriev I.V."/>
            <person name="Miller A.N."/>
            <person name="O'Donnell K."/>
            <person name="Stajich J.E."/>
            <person name="Bonito G."/>
        </authorList>
    </citation>
    <scope>NUCLEOTIDE SEQUENCE</scope>
    <source>
        <strain evidence="13">NVP60</strain>
    </source>
</reference>
<dbReference type="EC" id="2.7.7.19" evidence="5"/>
<feature type="compositionally biased region" description="Pro residues" evidence="10">
    <location>
        <begin position="88"/>
        <end position="97"/>
    </location>
</feature>
<dbReference type="Gene3D" id="3.30.460.10">
    <property type="entry name" value="Beta Polymerase, domain 2"/>
    <property type="match status" value="1"/>
</dbReference>
<dbReference type="EMBL" id="JAAAIN010000590">
    <property type="protein sequence ID" value="KAG0312700.1"/>
    <property type="molecule type" value="Genomic_DNA"/>
</dbReference>
<proteinExistence type="inferred from homology"/>
<feature type="compositionally biased region" description="Polar residues" evidence="10">
    <location>
        <begin position="31"/>
        <end position="44"/>
    </location>
</feature>
<keyword evidence="7" id="KW-0808">Transferase</keyword>
<dbReference type="Pfam" id="PF03828">
    <property type="entry name" value="PAP_assoc"/>
    <property type="match status" value="1"/>
</dbReference>
<feature type="domain" description="Poly(A) RNA polymerase mitochondrial-like central palm" evidence="12">
    <location>
        <begin position="520"/>
        <end position="656"/>
    </location>
</feature>
<keyword evidence="6" id="KW-0963">Cytoplasm</keyword>
<dbReference type="GO" id="GO:0005737">
    <property type="term" value="C:cytoplasm"/>
    <property type="evidence" value="ECO:0007669"/>
    <property type="project" value="UniProtKB-SubCell"/>
</dbReference>
<dbReference type="PANTHER" id="PTHR12271:SF40">
    <property type="entry name" value="POLY(A) RNA POLYMERASE GLD2"/>
    <property type="match status" value="1"/>
</dbReference>
<feature type="compositionally biased region" description="Low complexity" evidence="10">
    <location>
        <begin position="78"/>
        <end position="87"/>
    </location>
</feature>
<evidence type="ECO:0000256" key="1">
    <source>
        <dbReference type="ARBA" id="ARBA00001936"/>
    </source>
</evidence>
<keyword evidence="14" id="KW-1185">Reference proteome</keyword>
<evidence type="ECO:0000256" key="9">
    <source>
        <dbReference type="ARBA" id="ARBA00022842"/>
    </source>
</evidence>
<evidence type="ECO:0000313" key="14">
    <source>
        <dbReference type="Proteomes" id="UP000823405"/>
    </source>
</evidence>
<dbReference type="Pfam" id="PF22600">
    <property type="entry name" value="MTPAP-like_central"/>
    <property type="match status" value="1"/>
</dbReference>
<keyword evidence="9" id="KW-0460">Magnesium</keyword>
<dbReference type="SUPFAM" id="SSF81631">
    <property type="entry name" value="PAP/OAS1 substrate-binding domain"/>
    <property type="match status" value="1"/>
</dbReference>
<protein>
    <recommendedName>
        <fullName evidence="5">polynucleotide adenylyltransferase</fullName>
        <ecNumber evidence="5">2.7.7.19</ecNumber>
    </recommendedName>
</protein>
<comment type="cofactor">
    <cofactor evidence="2">
        <name>Mg(2+)</name>
        <dbReference type="ChEBI" id="CHEBI:18420"/>
    </cofactor>
</comment>
<feature type="compositionally biased region" description="Low complexity" evidence="10">
    <location>
        <begin position="456"/>
        <end position="472"/>
    </location>
</feature>
<evidence type="ECO:0000256" key="4">
    <source>
        <dbReference type="ARBA" id="ARBA00008593"/>
    </source>
</evidence>
<dbReference type="InterPro" id="IPR043519">
    <property type="entry name" value="NT_sf"/>
</dbReference>
<feature type="compositionally biased region" description="Polar residues" evidence="10">
    <location>
        <begin position="350"/>
        <end position="361"/>
    </location>
</feature>
<feature type="region of interest" description="Disordered" evidence="10">
    <location>
        <begin position="1"/>
        <end position="199"/>
    </location>
</feature>
<gene>
    <name evidence="13" type="ORF">BGZ97_010936</name>
</gene>
<evidence type="ECO:0000256" key="10">
    <source>
        <dbReference type="SAM" id="MobiDB-lite"/>
    </source>
</evidence>
<feature type="domain" description="PAP-associated" evidence="11">
    <location>
        <begin position="738"/>
        <end position="784"/>
    </location>
</feature>
<feature type="region of interest" description="Disordered" evidence="10">
    <location>
        <begin position="456"/>
        <end position="490"/>
    </location>
</feature>
<evidence type="ECO:0000256" key="6">
    <source>
        <dbReference type="ARBA" id="ARBA00022490"/>
    </source>
</evidence>
<dbReference type="PANTHER" id="PTHR12271">
    <property type="entry name" value="POLY A POLYMERASE CID PAP -RELATED"/>
    <property type="match status" value="1"/>
</dbReference>
<dbReference type="OrthoDB" id="407432at2759"/>
<feature type="compositionally biased region" description="Low complexity" evidence="10">
    <location>
        <begin position="286"/>
        <end position="314"/>
    </location>
</feature>
<feature type="compositionally biased region" description="Low complexity" evidence="10">
    <location>
        <begin position="362"/>
        <end position="372"/>
    </location>
</feature>
<feature type="compositionally biased region" description="Low complexity" evidence="10">
    <location>
        <begin position="98"/>
        <end position="122"/>
    </location>
</feature>
<feature type="compositionally biased region" description="Basic and acidic residues" evidence="10">
    <location>
        <begin position="137"/>
        <end position="148"/>
    </location>
</feature>
<dbReference type="GO" id="GO:0046872">
    <property type="term" value="F:metal ion binding"/>
    <property type="evidence" value="ECO:0007669"/>
    <property type="project" value="UniProtKB-KW"/>
</dbReference>
<evidence type="ECO:0000259" key="12">
    <source>
        <dbReference type="Pfam" id="PF22600"/>
    </source>
</evidence>
<comment type="cofactor">
    <cofactor evidence="1">
        <name>Mn(2+)</name>
        <dbReference type="ChEBI" id="CHEBI:29035"/>
    </cofactor>
</comment>
<feature type="region of interest" description="Disordered" evidence="10">
    <location>
        <begin position="261"/>
        <end position="314"/>
    </location>
</feature>
<name>A0A9P6UNP2_9FUNG</name>
<feature type="compositionally biased region" description="Polar residues" evidence="10">
    <location>
        <begin position="149"/>
        <end position="166"/>
    </location>
</feature>
<accession>A0A9P6UNP2</accession>
<evidence type="ECO:0000256" key="3">
    <source>
        <dbReference type="ARBA" id="ARBA00004496"/>
    </source>
</evidence>
<dbReference type="InterPro" id="IPR054708">
    <property type="entry name" value="MTPAP-like_central"/>
</dbReference>
<evidence type="ECO:0000256" key="8">
    <source>
        <dbReference type="ARBA" id="ARBA00022723"/>
    </source>
</evidence>
<dbReference type="Proteomes" id="UP000823405">
    <property type="component" value="Unassembled WGS sequence"/>
</dbReference>
<feature type="region of interest" description="Disordered" evidence="10">
    <location>
        <begin position="329"/>
        <end position="372"/>
    </location>
</feature>
<dbReference type="GO" id="GO:1990817">
    <property type="term" value="F:poly(A) RNA polymerase activity"/>
    <property type="evidence" value="ECO:0007669"/>
    <property type="project" value="UniProtKB-EC"/>
</dbReference>
<organism evidence="13 14">
    <name type="scientific">Linnemannia gamsii</name>
    <dbReference type="NCBI Taxonomy" id="64522"/>
    <lineage>
        <taxon>Eukaryota</taxon>
        <taxon>Fungi</taxon>
        <taxon>Fungi incertae sedis</taxon>
        <taxon>Mucoromycota</taxon>
        <taxon>Mortierellomycotina</taxon>
        <taxon>Mortierellomycetes</taxon>
        <taxon>Mortierellales</taxon>
        <taxon>Mortierellaceae</taxon>
        <taxon>Linnemannia</taxon>
    </lineage>
</organism>
<dbReference type="GO" id="GO:0010605">
    <property type="term" value="P:negative regulation of macromolecule metabolic process"/>
    <property type="evidence" value="ECO:0007669"/>
    <property type="project" value="UniProtKB-ARBA"/>
</dbReference>
<comment type="caution">
    <text evidence="13">The sequence shown here is derived from an EMBL/GenBank/DDBJ whole genome shotgun (WGS) entry which is preliminary data.</text>
</comment>
<evidence type="ECO:0000256" key="5">
    <source>
        <dbReference type="ARBA" id="ARBA00012388"/>
    </source>
</evidence>
<comment type="similarity">
    <text evidence="4">Belongs to the DNA polymerase type-B-like family.</text>
</comment>
<keyword evidence="8" id="KW-0479">Metal-binding</keyword>
<dbReference type="CDD" id="cd05402">
    <property type="entry name" value="NT_PAP_TUTase"/>
    <property type="match status" value="1"/>
</dbReference>
<feature type="region of interest" description="Disordered" evidence="10">
    <location>
        <begin position="880"/>
        <end position="963"/>
    </location>
</feature>
<dbReference type="SUPFAM" id="SSF81301">
    <property type="entry name" value="Nucleotidyltransferase"/>
    <property type="match status" value="1"/>
</dbReference>
<dbReference type="AlphaFoldDB" id="A0A9P6UNP2"/>
<feature type="compositionally biased region" description="Low complexity" evidence="10">
    <location>
        <begin position="335"/>
        <end position="349"/>
    </location>
</feature>
<evidence type="ECO:0000259" key="11">
    <source>
        <dbReference type="Pfam" id="PF03828"/>
    </source>
</evidence>
<comment type="subcellular location">
    <subcellularLocation>
        <location evidence="3">Cytoplasm</location>
    </subcellularLocation>
</comment>
<feature type="compositionally biased region" description="Polar residues" evidence="10">
    <location>
        <begin position="902"/>
        <end position="918"/>
    </location>
</feature>
<dbReference type="Gene3D" id="1.10.1410.10">
    <property type="match status" value="1"/>
</dbReference>
<feature type="region of interest" description="Disordered" evidence="10">
    <location>
        <begin position="778"/>
        <end position="815"/>
    </location>
</feature>